<sequence length="371" mass="42447">MWPTEDELPPIDAIIESMNPKFNLPYPMKSAINHGFPRNVGDAWVGAYTKNGYWFRLYWGGKDEWDEIVEEMWYRNEFMLDSNSFRMFESQSGPLQLLVAKNIRSEVIGAALLCKNGKITHIGAHFVMEEFRHVGIGGKMLAEIMRQFPEVSINAPFYLLPSALKLGMSPKMAREILKIRVENSSGFPELIETLPGVIVKNSSELDQIDFGKVSDFSKSVTSLDVNWNISYSNLSTKLICAFREGDCVGIAMQRNILNEKDTLPDLMISPLYAEDCQIAEVLLRNCLKDFYNPEEDFEFDEDPLAIYRRSVDFYILKENMEFSERLLKKLAGNDGKYSARRVYYQTCSNALLPSISHHRIFALGDPHAFLV</sequence>
<dbReference type="Gene3D" id="3.40.630.30">
    <property type="match status" value="1"/>
</dbReference>
<organism evidence="1 2">
    <name type="scientific">Caenorhabditis bovis</name>
    <dbReference type="NCBI Taxonomy" id="2654633"/>
    <lineage>
        <taxon>Eukaryota</taxon>
        <taxon>Metazoa</taxon>
        <taxon>Ecdysozoa</taxon>
        <taxon>Nematoda</taxon>
        <taxon>Chromadorea</taxon>
        <taxon>Rhabditida</taxon>
        <taxon>Rhabditina</taxon>
        <taxon>Rhabditomorpha</taxon>
        <taxon>Rhabditoidea</taxon>
        <taxon>Rhabditidae</taxon>
        <taxon>Peloderinae</taxon>
        <taxon>Caenorhabditis</taxon>
    </lineage>
</organism>
<comment type="caution">
    <text evidence="1">The sequence shown here is derived from an EMBL/GenBank/DDBJ whole genome shotgun (WGS) entry which is preliminary data.</text>
</comment>
<proteinExistence type="predicted"/>
<evidence type="ECO:0000313" key="1">
    <source>
        <dbReference type="EMBL" id="CAB3406588.1"/>
    </source>
</evidence>
<dbReference type="AlphaFoldDB" id="A0A8S1F4G3"/>
<dbReference type="OrthoDB" id="5861135at2759"/>
<dbReference type="EMBL" id="CADEPM010000005">
    <property type="protein sequence ID" value="CAB3406588.1"/>
    <property type="molecule type" value="Genomic_DNA"/>
</dbReference>
<protein>
    <recommendedName>
        <fullName evidence="3">N-acetyltransferase domain-containing protein</fullName>
    </recommendedName>
</protein>
<name>A0A8S1F4G3_9PELO</name>
<gene>
    <name evidence="1" type="ORF">CBOVIS_LOCUS8643</name>
</gene>
<dbReference type="Proteomes" id="UP000494206">
    <property type="component" value="Unassembled WGS sequence"/>
</dbReference>
<dbReference type="InterPro" id="IPR016181">
    <property type="entry name" value="Acyl_CoA_acyltransferase"/>
</dbReference>
<accession>A0A8S1F4G3</accession>
<dbReference type="CDD" id="cd04301">
    <property type="entry name" value="NAT_SF"/>
    <property type="match status" value="1"/>
</dbReference>
<evidence type="ECO:0000313" key="2">
    <source>
        <dbReference type="Proteomes" id="UP000494206"/>
    </source>
</evidence>
<dbReference type="SUPFAM" id="SSF55729">
    <property type="entry name" value="Acyl-CoA N-acyltransferases (Nat)"/>
    <property type="match status" value="1"/>
</dbReference>
<reference evidence="1 2" key="1">
    <citation type="submission" date="2020-04" db="EMBL/GenBank/DDBJ databases">
        <authorList>
            <person name="Laetsch R D."/>
            <person name="Stevens L."/>
            <person name="Kumar S."/>
            <person name="Blaxter L. M."/>
        </authorList>
    </citation>
    <scope>NUCLEOTIDE SEQUENCE [LARGE SCALE GENOMIC DNA]</scope>
</reference>
<keyword evidence="2" id="KW-1185">Reference proteome</keyword>
<evidence type="ECO:0008006" key="3">
    <source>
        <dbReference type="Google" id="ProtNLM"/>
    </source>
</evidence>